<dbReference type="PATRIC" id="fig|1274524.3.peg.1785"/>
<accession>M5P6A2</accession>
<dbReference type="AlphaFoldDB" id="M5P6A2"/>
<dbReference type="Proteomes" id="UP000011907">
    <property type="component" value="Unassembled WGS sequence"/>
</dbReference>
<proteinExistence type="predicted"/>
<evidence type="ECO:0000313" key="2">
    <source>
        <dbReference type="Proteomes" id="UP000011907"/>
    </source>
</evidence>
<comment type="caution">
    <text evidence="1">The sequence shown here is derived from an EMBL/GenBank/DDBJ whole genome shotgun (WGS) entry which is preliminary data.</text>
</comment>
<evidence type="ECO:0000313" key="1">
    <source>
        <dbReference type="EMBL" id="EME74973.1"/>
    </source>
</evidence>
<organism evidence="1 2">
    <name type="scientific">Bacillus sonorensis L12</name>
    <dbReference type="NCBI Taxonomy" id="1274524"/>
    <lineage>
        <taxon>Bacteria</taxon>
        <taxon>Bacillati</taxon>
        <taxon>Bacillota</taxon>
        <taxon>Bacilli</taxon>
        <taxon>Bacillales</taxon>
        <taxon>Bacillaceae</taxon>
        <taxon>Bacillus</taxon>
    </lineage>
</organism>
<sequence length="48" mass="5540">MSGIEISVIDVLKSENEDIIDTIQLNIDLKKVKKYIEILRQIDGIRNI</sequence>
<dbReference type="STRING" id="1274524.BSONL12_08277"/>
<dbReference type="EMBL" id="AOFM01000006">
    <property type="protein sequence ID" value="EME74973.1"/>
    <property type="molecule type" value="Genomic_DNA"/>
</dbReference>
<reference evidence="1 2" key="1">
    <citation type="journal article" date="2013" name="Genome Announc.">
        <title>Draft Whole-Genome Sequence of Bacillus sonorensis Strain L12, a Source of Nonribosomal Lipopeptides.</title>
        <authorList>
            <person name="Adimpong D.B."/>
            <person name="Sorensen K.I."/>
            <person name="Nielsen D.S."/>
            <person name="Thorsen L."/>
            <person name="Rasmussen T.B."/>
            <person name="Derkx P.M."/>
            <person name="Jespersen L."/>
        </authorList>
    </citation>
    <scope>NUCLEOTIDE SEQUENCE [LARGE SCALE GENOMIC DNA]</scope>
    <source>
        <strain evidence="1 2">L12</strain>
    </source>
</reference>
<protein>
    <submittedName>
        <fullName evidence="1">Sporulation sigma factor SigK</fullName>
    </submittedName>
</protein>
<gene>
    <name evidence="1" type="ORF">BSONL12_08277</name>
</gene>
<name>M5P6A2_9BACI</name>